<dbReference type="Gene3D" id="1.10.10.1250">
    <property type="entry name" value="RNA polymerase, subunit delta, N-terminal domain"/>
    <property type="match status" value="1"/>
</dbReference>
<dbReference type="PANTHER" id="PTHR30603">
    <property type="entry name" value="RNA POLYMERASE SIGMA FACTOR RPO"/>
    <property type="match status" value="1"/>
</dbReference>
<dbReference type="GO" id="GO:0006352">
    <property type="term" value="P:DNA-templated transcription initiation"/>
    <property type="evidence" value="ECO:0007669"/>
    <property type="project" value="InterPro"/>
</dbReference>
<name>A0A2N2E9P3_9BACT</name>
<evidence type="ECO:0000313" key="4">
    <source>
        <dbReference type="Proteomes" id="UP000233517"/>
    </source>
</evidence>
<dbReference type="EMBL" id="PHAI01000002">
    <property type="protein sequence ID" value="PKM91437.1"/>
    <property type="molecule type" value="Genomic_DNA"/>
</dbReference>
<dbReference type="InterPro" id="IPR050239">
    <property type="entry name" value="Sigma-70_RNA_pol_init_factors"/>
</dbReference>
<dbReference type="CDD" id="cd06171">
    <property type="entry name" value="Sigma70_r4"/>
    <property type="match status" value="1"/>
</dbReference>
<dbReference type="Proteomes" id="UP000233517">
    <property type="component" value="Unassembled WGS sequence"/>
</dbReference>
<evidence type="ECO:0000313" key="3">
    <source>
        <dbReference type="EMBL" id="PKM91437.1"/>
    </source>
</evidence>
<dbReference type="Pfam" id="PF04545">
    <property type="entry name" value="Sigma70_r4"/>
    <property type="match status" value="1"/>
</dbReference>
<dbReference type="GO" id="GO:0003700">
    <property type="term" value="F:DNA-binding transcription factor activity"/>
    <property type="evidence" value="ECO:0007669"/>
    <property type="project" value="InterPro"/>
</dbReference>
<accession>A0A2N2E9P3</accession>
<dbReference type="SUPFAM" id="SSF88659">
    <property type="entry name" value="Sigma3 and sigma4 domains of RNA polymerase sigma factors"/>
    <property type="match status" value="1"/>
</dbReference>
<dbReference type="InterPro" id="IPR013324">
    <property type="entry name" value="RNA_pol_sigma_r3/r4-like"/>
</dbReference>
<dbReference type="Gene3D" id="1.10.10.10">
    <property type="entry name" value="Winged helix-like DNA-binding domain superfamily/Winged helix DNA-binding domain"/>
    <property type="match status" value="1"/>
</dbReference>
<dbReference type="InterPro" id="IPR038087">
    <property type="entry name" value="RNAP_delta_N_dom_sf"/>
</dbReference>
<proteinExistence type="predicted"/>
<sequence length="341" mass="40079">MKDFLKKIINDKKKDEILKLNAVEIVNRIFDELQERERDILSRRFALSGHDSQTLEEIGRLHNLTRERVRQIERASLEKIKKLDSLDKRLETVRGVVEDILDEHGGIMEKDFLLDILSILTLQVDEKELESKKKNSKNYFEFILSNLLTDHIEKVDNSERFSPFYKVKDKAVNYLEDIVDELKSNILSVKKTMKIDELIETVKNSKTFNLYKDKIIKEKNNLDLTSIFKNEIFPEKGETINSNKPLYSMIHAVKDINRNKMGHWGHDSWPEVKPKRISDKIYLILNEEGKPMHFTEITEKINKVGFDHKKANAGSVHNELILDDRYILVDRGIYGLKTWQK</sequence>
<dbReference type="InterPro" id="IPR036388">
    <property type="entry name" value="WH-like_DNA-bd_sf"/>
</dbReference>
<dbReference type="AlphaFoldDB" id="A0A2N2E9P3"/>
<dbReference type="PANTHER" id="PTHR30603:SF60">
    <property type="entry name" value="RNA POLYMERASE SIGMA FACTOR RPOD"/>
    <property type="match status" value="1"/>
</dbReference>
<reference evidence="3 4" key="1">
    <citation type="journal article" date="2017" name="ISME J.">
        <title>Potential for microbial H2 and metal transformations associated with novel bacteria and archaea in deep terrestrial subsurface sediments.</title>
        <authorList>
            <person name="Hernsdorf A.W."/>
            <person name="Amano Y."/>
            <person name="Miyakawa K."/>
            <person name="Ise K."/>
            <person name="Suzuki Y."/>
            <person name="Anantharaman K."/>
            <person name="Probst A."/>
            <person name="Burstein D."/>
            <person name="Thomas B.C."/>
            <person name="Banfield J.F."/>
        </authorList>
    </citation>
    <scope>NUCLEOTIDE SEQUENCE [LARGE SCALE GENOMIC DNA]</scope>
    <source>
        <strain evidence="3">HGW-Falkowbacteria-1</strain>
    </source>
</reference>
<dbReference type="PROSITE" id="PS00716">
    <property type="entry name" value="SIGMA70_2"/>
    <property type="match status" value="1"/>
</dbReference>
<protein>
    <recommendedName>
        <fullName evidence="2">HTH HARE-type domain-containing protein</fullName>
    </recommendedName>
</protein>
<evidence type="ECO:0000259" key="2">
    <source>
        <dbReference type="PROSITE" id="PS51913"/>
    </source>
</evidence>
<evidence type="ECO:0000256" key="1">
    <source>
        <dbReference type="ARBA" id="ARBA00023163"/>
    </source>
</evidence>
<dbReference type="PROSITE" id="PS51913">
    <property type="entry name" value="HTH_HARE"/>
    <property type="match status" value="1"/>
</dbReference>
<gene>
    <name evidence="3" type="ORF">CVU82_02470</name>
</gene>
<organism evidence="3 4">
    <name type="scientific">Candidatus Falkowbacteria bacterium HGW-Falkowbacteria-1</name>
    <dbReference type="NCBI Taxonomy" id="2013768"/>
    <lineage>
        <taxon>Bacteria</taxon>
        <taxon>Candidatus Falkowiibacteriota</taxon>
    </lineage>
</organism>
<feature type="domain" description="HTH HARE-type" evidence="2">
    <location>
        <begin position="275"/>
        <end position="339"/>
    </location>
</feature>
<comment type="caution">
    <text evidence="3">The sequence shown here is derived from an EMBL/GenBank/DDBJ whole genome shotgun (WGS) entry which is preliminary data.</text>
</comment>
<dbReference type="PRINTS" id="PR00046">
    <property type="entry name" value="SIGMA70FCT"/>
</dbReference>
<keyword evidence="1" id="KW-0804">Transcription</keyword>
<dbReference type="InterPro" id="IPR000943">
    <property type="entry name" value="RNA_pol_sigma70"/>
</dbReference>
<dbReference type="InterPro" id="IPR007630">
    <property type="entry name" value="RNA_pol_sigma70_r4"/>
</dbReference>
<dbReference type="InterPro" id="IPR007759">
    <property type="entry name" value="Asxl_HARE-HTH"/>
</dbReference>